<name>A0A194VSL5_CYTMA</name>
<keyword evidence="2" id="KW-1185">Reference proteome</keyword>
<dbReference type="Proteomes" id="UP000078559">
    <property type="component" value="Chromosome 3"/>
</dbReference>
<protein>
    <submittedName>
        <fullName evidence="1">Uncharacterized protein</fullName>
    </submittedName>
</protein>
<proteinExistence type="predicted"/>
<evidence type="ECO:0000313" key="2">
    <source>
        <dbReference type="Proteomes" id="UP000078559"/>
    </source>
</evidence>
<dbReference type="Pfam" id="PF21858">
    <property type="entry name" value="DUF6914"/>
    <property type="match status" value="1"/>
</dbReference>
<dbReference type="EMBL" id="CM003100">
    <property type="protein sequence ID" value="KUI67191.1"/>
    <property type="molecule type" value="Genomic_DNA"/>
</dbReference>
<organism evidence="1 2">
    <name type="scientific">Cytospora mali</name>
    <name type="common">Apple Valsa canker fungus</name>
    <name type="synonym">Valsa mali</name>
    <dbReference type="NCBI Taxonomy" id="578113"/>
    <lineage>
        <taxon>Eukaryota</taxon>
        <taxon>Fungi</taxon>
        <taxon>Dikarya</taxon>
        <taxon>Ascomycota</taxon>
        <taxon>Pezizomycotina</taxon>
        <taxon>Sordariomycetes</taxon>
        <taxon>Sordariomycetidae</taxon>
        <taxon>Diaporthales</taxon>
        <taxon>Cytosporaceae</taxon>
        <taxon>Cytospora</taxon>
    </lineage>
</organism>
<sequence length="186" mass="21200">MVRNKKRLYVAVYPSGMGQDSYHWALIVGPKIENGAAHGQRHHVKNQMVGGWTFVSNRLVDVRVTVQLLARIAIAKIENEERVIEAIQKVPVDPVEWEGQSCGREPRWTCRVWLLAALKMIKNDGKTLGTNVLDDIEGVIEATKAFVAKQMANRRYDSFAMEPKPVLDMMTGEERYTSIYYHKSKL</sequence>
<evidence type="ECO:0000313" key="1">
    <source>
        <dbReference type="EMBL" id="KUI67191.1"/>
    </source>
</evidence>
<accession>A0A194VSL5</accession>
<dbReference type="OrthoDB" id="2679825at2759"/>
<gene>
    <name evidence="1" type="ORF">VM1G_11455</name>
</gene>
<dbReference type="InterPro" id="IPR054208">
    <property type="entry name" value="DUF6914"/>
</dbReference>
<reference evidence="1" key="1">
    <citation type="submission" date="2014-12" db="EMBL/GenBank/DDBJ databases">
        <title>Genome Sequence of Valsa Canker Pathogens Uncovers a Specific Adaption of Colonization on Woody Bark.</title>
        <authorList>
            <person name="Yin Z."/>
            <person name="Liu H."/>
            <person name="Gao X."/>
            <person name="Li Z."/>
            <person name="Song N."/>
            <person name="Ke X."/>
            <person name="Dai Q."/>
            <person name="Wu Y."/>
            <person name="Sun Y."/>
            <person name="Xu J.-R."/>
            <person name="Kang Z.K."/>
            <person name="Wang L."/>
            <person name="Huang L."/>
        </authorList>
    </citation>
    <scope>NUCLEOTIDE SEQUENCE [LARGE SCALE GENOMIC DNA]</scope>
    <source>
        <strain evidence="1">03-8</strain>
    </source>
</reference>
<dbReference type="AlphaFoldDB" id="A0A194VSL5"/>